<dbReference type="Gene3D" id="3.40.50.2000">
    <property type="entry name" value="Glycogen Phosphorylase B"/>
    <property type="match status" value="2"/>
</dbReference>
<evidence type="ECO:0000259" key="3">
    <source>
        <dbReference type="Pfam" id="PF13439"/>
    </source>
</evidence>
<dbReference type="Pfam" id="PF00534">
    <property type="entry name" value="Glycos_transf_1"/>
    <property type="match status" value="1"/>
</dbReference>
<feature type="domain" description="Glycosyltransferase subfamily 4-like N-terminal" evidence="3">
    <location>
        <begin position="16"/>
        <end position="176"/>
    </location>
</feature>
<organism evidence="4 5">
    <name type="scientific">Bradyrhizobium betae</name>
    <dbReference type="NCBI Taxonomy" id="244734"/>
    <lineage>
        <taxon>Bacteria</taxon>
        <taxon>Pseudomonadati</taxon>
        <taxon>Pseudomonadota</taxon>
        <taxon>Alphaproteobacteria</taxon>
        <taxon>Hyphomicrobiales</taxon>
        <taxon>Nitrobacteraceae</taxon>
        <taxon>Bradyrhizobium</taxon>
    </lineage>
</organism>
<dbReference type="PANTHER" id="PTHR46401:SF2">
    <property type="entry name" value="GLYCOSYLTRANSFERASE WBBK-RELATED"/>
    <property type="match status" value="1"/>
</dbReference>
<keyword evidence="1 4" id="KW-0808">Transferase</keyword>
<dbReference type="CDD" id="cd03809">
    <property type="entry name" value="GT4_MtfB-like"/>
    <property type="match status" value="1"/>
</dbReference>
<dbReference type="OrthoDB" id="9801609at2"/>
<dbReference type="InterPro" id="IPR001296">
    <property type="entry name" value="Glyco_trans_1"/>
</dbReference>
<proteinExistence type="predicted"/>
<dbReference type="SUPFAM" id="SSF53756">
    <property type="entry name" value="UDP-Glycosyltransferase/glycogen phosphorylase"/>
    <property type="match status" value="1"/>
</dbReference>
<dbReference type="KEGG" id="bbet:F8237_11975"/>
<dbReference type="AlphaFoldDB" id="A0A5P6P439"/>
<protein>
    <submittedName>
        <fullName evidence="4">Glycosyltransferase family 4 protein</fullName>
    </submittedName>
</protein>
<dbReference type="Pfam" id="PF13439">
    <property type="entry name" value="Glyco_transf_4"/>
    <property type="match status" value="1"/>
</dbReference>
<accession>A0A5P6P439</accession>
<dbReference type="GO" id="GO:0016757">
    <property type="term" value="F:glycosyltransferase activity"/>
    <property type="evidence" value="ECO:0007669"/>
    <property type="project" value="InterPro"/>
</dbReference>
<gene>
    <name evidence="4" type="ORF">F8237_11975</name>
</gene>
<dbReference type="Proteomes" id="UP000325641">
    <property type="component" value="Chromosome"/>
</dbReference>
<name>A0A5P6P439_9BRAD</name>
<reference evidence="5" key="1">
    <citation type="submission" date="2019-10" db="EMBL/GenBank/DDBJ databases">
        <title>Complete Genome Sequence of Bradyrhizobium betae type strain PL7HG1T.</title>
        <authorList>
            <person name="Bromfield E.S.P."/>
            <person name="Cloutier S."/>
        </authorList>
    </citation>
    <scope>NUCLEOTIDE SEQUENCE [LARGE SCALE GENOMIC DNA]</scope>
    <source>
        <strain evidence="5">PL7HG1</strain>
    </source>
</reference>
<evidence type="ECO:0000259" key="2">
    <source>
        <dbReference type="Pfam" id="PF00534"/>
    </source>
</evidence>
<dbReference type="RefSeq" id="WP_151644869.1">
    <property type="nucleotide sequence ID" value="NZ_CP044543.1"/>
</dbReference>
<feature type="domain" description="Glycosyl transferase family 1" evidence="2">
    <location>
        <begin position="200"/>
        <end position="349"/>
    </location>
</feature>
<evidence type="ECO:0000256" key="1">
    <source>
        <dbReference type="ARBA" id="ARBA00022679"/>
    </source>
</evidence>
<dbReference type="GO" id="GO:0009103">
    <property type="term" value="P:lipopolysaccharide biosynthetic process"/>
    <property type="evidence" value="ECO:0007669"/>
    <property type="project" value="TreeGrafter"/>
</dbReference>
<sequence>MKVILSVDAIRQPLTGVGRYTLELARHLAAIPELDLTFLQGDALLDTLPAAASGHPLVPVVRDMLSGFSLPTSIYRRYQGYRRARALRGETNALLHGTNYYLPAFAGRSIVTIHDVSVFTSPEYHRPDRVRYMHKEVALSLQRAELVVTVSQFSKAEITRVLGVDADRIRVIPLGIGADFHPRAPAELAKELSTFALQPDTYCLYVGTIEPRKNLRTLLDAFEQLPAQRRSQYPLVLAGYRGWESAELHARIAKAAREGWLTYLGYVPERQLPALIAGARLFVYPSLYEGFGLPPLEAMASGVPVVCSDAAALKEAAGDVAQTAPAHDADALARAIERALDDETWRSQAKLRGPARAAGFRWDRCAQRTCAVYRELAA</sequence>
<evidence type="ECO:0000313" key="4">
    <source>
        <dbReference type="EMBL" id="QFI73051.1"/>
    </source>
</evidence>
<dbReference type="InterPro" id="IPR028098">
    <property type="entry name" value="Glyco_trans_4-like_N"/>
</dbReference>
<evidence type="ECO:0000313" key="5">
    <source>
        <dbReference type="Proteomes" id="UP000325641"/>
    </source>
</evidence>
<dbReference type="EMBL" id="CP044543">
    <property type="protein sequence ID" value="QFI73051.1"/>
    <property type="molecule type" value="Genomic_DNA"/>
</dbReference>
<dbReference type="PANTHER" id="PTHR46401">
    <property type="entry name" value="GLYCOSYLTRANSFERASE WBBK-RELATED"/>
    <property type="match status" value="1"/>
</dbReference>
<dbReference type="FunFam" id="3.40.50.2000:FF:000119">
    <property type="entry name" value="Glycosyl transferase group 1"/>
    <property type="match status" value="1"/>
</dbReference>